<name>A0A0C3BUQ4_HEBCY</name>
<dbReference type="HOGENOM" id="CLU_2197308_0_0_1"/>
<evidence type="ECO:0000313" key="2">
    <source>
        <dbReference type="EMBL" id="KIM35809.1"/>
    </source>
</evidence>
<feature type="compositionally biased region" description="Acidic residues" evidence="1">
    <location>
        <begin position="13"/>
        <end position="41"/>
    </location>
</feature>
<accession>A0A0C3BUQ4</accession>
<dbReference type="AlphaFoldDB" id="A0A0C3BUQ4"/>
<feature type="region of interest" description="Disordered" evidence="1">
    <location>
        <begin position="1"/>
        <end position="41"/>
    </location>
</feature>
<evidence type="ECO:0000256" key="1">
    <source>
        <dbReference type="SAM" id="MobiDB-lite"/>
    </source>
</evidence>
<dbReference type="EMBL" id="KN831813">
    <property type="protein sequence ID" value="KIM35809.1"/>
    <property type="molecule type" value="Genomic_DNA"/>
</dbReference>
<proteinExistence type="predicted"/>
<reference evidence="2 3" key="1">
    <citation type="submission" date="2014-04" db="EMBL/GenBank/DDBJ databases">
        <authorList>
            <consortium name="DOE Joint Genome Institute"/>
            <person name="Kuo A."/>
            <person name="Gay G."/>
            <person name="Dore J."/>
            <person name="Kohler A."/>
            <person name="Nagy L.G."/>
            <person name="Floudas D."/>
            <person name="Copeland A."/>
            <person name="Barry K.W."/>
            <person name="Cichocki N."/>
            <person name="Veneault-Fourrey C."/>
            <person name="LaButti K."/>
            <person name="Lindquist E.A."/>
            <person name="Lipzen A."/>
            <person name="Lundell T."/>
            <person name="Morin E."/>
            <person name="Murat C."/>
            <person name="Sun H."/>
            <person name="Tunlid A."/>
            <person name="Henrissat B."/>
            <person name="Grigoriev I.V."/>
            <person name="Hibbett D.S."/>
            <person name="Martin F."/>
            <person name="Nordberg H.P."/>
            <person name="Cantor M.N."/>
            <person name="Hua S.X."/>
        </authorList>
    </citation>
    <scope>NUCLEOTIDE SEQUENCE [LARGE SCALE GENOMIC DNA]</scope>
    <source>
        <strain evidence="3">h7</strain>
    </source>
</reference>
<organism evidence="2 3">
    <name type="scientific">Hebeloma cylindrosporum</name>
    <dbReference type="NCBI Taxonomy" id="76867"/>
    <lineage>
        <taxon>Eukaryota</taxon>
        <taxon>Fungi</taxon>
        <taxon>Dikarya</taxon>
        <taxon>Basidiomycota</taxon>
        <taxon>Agaricomycotina</taxon>
        <taxon>Agaricomycetes</taxon>
        <taxon>Agaricomycetidae</taxon>
        <taxon>Agaricales</taxon>
        <taxon>Agaricineae</taxon>
        <taxon>Hymenogastraceae</taxon>
        <taxon>Hebeloma</taxon>
    </lineage>
</organism>
<sequence>MRQRTMVSRTTEDCEDAEDDGDEEGAVGGCEVEEDDGEEGGSVDAALCFEVVCEGEPKGDGECDDEASLGWLFSMKSKKSVCKMDLRWRCNTYEIPGDYQGISGFDLL</sequence>
<evidence type="ECO:0000313" key="3">
    <source>
        <dbReference type="Proteomes" id="UP000053424"/>
    </source>
</evidence>
<gene>
    <name evidence="2" type="ORF">M413DRAFT_14306</name>
</gene>
<protein>
    <submittedName>
        <fullName evidence="2">Uncharacterized protein</fullName>
    </submittedName>
</protein>
<keyword evidence="3" id="KW-1185">Reference proteome</keyword>
<reference evidence="3" key="2">
    <citation type="submission" date="2015-01" db="EMBL/GenBank/DDBJ databases">
        <title>Evolutionary Origins and Diversification of the Mycorrhizal Mutualists.</title>
        <authorList>
            <consortium name="DOE Joint Genome Institute"/>
            <consortium name="Mycorrhizal Genomics Consortium"/>
            <person name="Kohler A."/>
            <person name="Kuo A."/>
            <person name="Nagy L.G."/>
            <person name="Floudas D."/>
            <person name="Copeland A."/>
            <person name="Barry K.W."/>
            <person name="Cichocki N."/>
            <person name="Veneault-Fourrey C."/>
            <person name="LaButti K."/>
            <person name="Lindquist E.A."/>
            <person name="Lipzen A."/>
            <person name="Lundell T."/>
            <person name="Morin E."/>
            <person name="Murat C."/>
            <person name="Riley R."/>
            <person name="Ohm R."/>
            <person name="Sun H."/>
            <person name="Tunlid A."/>
            <person name="Henrissat B."/>
            <person name="Grigoriev I.V."/>
            <person name="Hibbett D.S."/>
            <person name="Martin F."/>
        </authorList>
    </citation>
    <scope>NUCLEOTIDE SEQUENCE [LARGE SCALE GENOMIC DNA]</scope>
    <source>
        <strain evidence="3">h7</strain>
    </source>
</reference>
<dbReference type="Proteomes" id="UP000053424">
    <property type="component" value="Unassembled WGS sequence"/>
</dbReference>